<feature type="region of interest" description="Disordered" evidence="1">
    <location>
        <begin position="1"/>
        <end position="20"/>
    </location>
</feature>
<keyword evidence="3" id="KW-1185">Reference proteome</keyword>
<feature type="compositionally biased region" description="Low complexity" evidence="1">
    <location>
        <begin position="1"/>
        <end position="17"/>
    </location>
</feature>
<dbReference type="EMBL" id="BMAW01024868">
    <property type="protein sequence ID" value="GFT89875.1"/>
    <property type="molecule type" value="Genomic_DNA"/>
</dbReference>
<accession>A0A8X6PY97</accession>
<organism evidence="2 3">
    <name type="scientific">Nephila pilipes</name>
    <name type="common">Giant wood spider</name>
    <name type="synonym">Nephila maculata</name>
    <dbReference type="NCBI Taxonomy" id="299642"/>
    <lineage>
        <taxon>Eukaryota</taxon>
        <taxon>Metazoa</taxon>
        <taxon>Ecdysozoa</taxon>
        <taxon>Arthropoda</taxon>
        <taxon>Chelicerata</taxon>
        <taxon>Arachnida</taxon>
        <taxon>Araneae</taxon>
        <taxon>Araneomorphae</taxon>
        <taxon>Entelegynae</taxon>
        <taxon>Araneoidea</taxon>
        <taxon>Nephilidae</taxon>
        <taxon>Nephila</taxon>
    </lineage>
</organism>
<dbReference type="AlphaFoldDB" id="A0A8X6PY97"/>
<reference evidence="2" key="1">
    <citation type="submission" date="2020-08" db="EMBL/GenBank/DDBJ databases">
        <title>Multicomponent nature underlies the extraordinary mechanical properties of spider dragline silk.</title>
        <authorList>
            <person name="Kono N."/>
            <person name="Nakamura H."/>
            <person name="Mori M."/>
            <person name="Yoshida Y."/>
            <person name="Ohtoshi R."/>
            <person name="Malay A.D."/>
            <person name="Moran D.A.P."/>
            <person name="Tomita M."/>
            <person name="Numata K."/>
            <person name="Arakawa K."/>
        </authorList>
    </citation>
    <scope>NUCLEOTIDE SEQUENCE</scope>
</reference>
<name>A0A8X6PY97_NEPPI</name>
<proteinExistence type="predicted"/>
<sequence>MVSLVPPGASPLSPSGASEKRSSSSAFEALMDSALFLLCVSCFSLLKNRFSFVRLVLSADELSRDDEDLRFIFVCCGLFKTLQISTWDLVVPEDYLTYFVILDYVSAILPL</sequence>
<comment type="caution">
    <text evidence="2">The sequence shown here is derived from an EMBL/GenBank/DDBJ whole genome shotgun (WGS) entry which is preliminary data.</text>
</comment>
<protein>
    <submittedName>
        <fullName evidence="2">Uncharacterized protein</fullName>
    </submittedName>
</protein>
<gene>
    <name evidence="2" type="ORF">NPIL_1951</name>
</gene>
<evidence type="ECO:0000256" key="1">
    <source>
        <dbReference type="SAM" id="MobiDB-lite"/>
    </source>
</evidence>
<evidence type="ECO:0000313" key="2">
    <source>
        <dbReference type="EMBL" id="GFT89875.1"/>
    </source>
</evidence>
<evidence type="ECO:0000313" key="3">
    <source>
        <dbReference type="Proteomes" id="UP000887013"/>
    </source>
</evidence>
<dbReference type="Proteomes" id="UP000887013">
    <property type="component" value="Unassembled WGS sequence"/>
</dbReference>